<dbReference type="InterPro" id="IPR036691">
    <property type="entry name" value="Endo/exonu/phosph_ase_sf"/>
</dbReference>
<dbReference type="CDD" id="cd09083">
    <property type="entry name" value="EEP-1"/>
    <property type="match status" value="1"/>
</dbReference>
<dbReference type="AlphaFoldDB" id="A0A2W7SBS5"/>
<sequence length="265" mass="30452">MFVNAQQLTVLTYNVRLDLASDGINAWSNRKDFFAGQLRFYEPDIFGVQEALPNQVKDIAKALPQYEYVGVGRDGNNTGEASNIFFKKDRFKKLQSGTFWLSETPNKVSKGWDAAYNRICTYALLIDQFNQKQFWVFNTHLDNEGVVAREKGIELIVRKINELNNKHLPVILTGDLNSVPTDSVITFLNTKFINTRNASQQPPFGPEGSFNNFQYNQPATQLIDYIFISKNSPFNVNKYAIFSDAKKLHYPSDHFPVWVQLQYKK</sequence>
<evidence type="ECO:0000313" key="2">
    <source>
        <dbReference type="EMBL" id="PZX64499.1"/>
    </source>
</evidence>
<dbReference type="InterPro" id="IPR050410">
    <property type="entry name" value="CCR4/nocturin_mRNA_transcr"/>
</dbReference>
<dbReference type="PANTHER" id="PTHR12121">
    <property type="entry name" value="CARBON CATABOLITE REPRESSOR PROTEIN 4"/>
    <property type="match status" value="1"/>
</dbReference>
<comment type="caution">
    <text evidence="2">The sequence shown here is derived from an EMBL/GenBank/DDBJ whole genome shotgun (WGS) entry which is preliminary data.</text>
</comment>
<gene>
    <name evidence="2" type="ORF">LX80_00695</name>
</gene>
<protein>
    <submittedName>
        <fullName evidence="2">Endonuclease/exonuclease/phosphatase family metal-dependent hydrolase</fullName>
    </submittedName>
</protein>
<keyword evidence="2" id="KW-0255">Endonuclease</keyword>
<dbReference type="InterPro" id="IPR005135">
    <property type="entry name" value="Endo/exonuclease/phosphatase"/>
</dbReference>
<dbReference type="GO" id="GO:0004519">
    <property type="term" value="F:endonuclease activity"/>
    <property type="evidence" value="ECO:0007669"/>
    <property type="project" value="UniProtKB-KW"/>
</dbReference>
<accession>A0A2W7SBS5</accession>
<dbReference type="SUPFAM" id="SSF56219">
    <property type="entry name" value="DNase I-like"/>
    <property type="match status" value="1"/>
</dbReference>
<evidence type="ECO:0000259" key="1">
    <source>
        <dbReference type="Pfam" id="PF03372"/>
    </source>
</evidence>
<keyword evidence="2" id="KW-0540">Nuclease</keyword>
<keyword evidence="2" id="KW-0378">Hydrolase</keyword>
<dbReference type="PANTHER" id="PTHR12121:SF36">
    <property type="entry name" value="ENDONUCLEASE_EXONUCLEASE_PHOSPHATASE DOMAIN-CONTAINING PROTEIN"/>
    <property type="match status" value="1"/>
</dbReference>
<dbReference type="EMBL" id="QKZV01000002">
    <property type="protein sequence ID" value="PZX64499.1"/>
    <property type="molecule type" value="Genomic_DNA"/>
</dbReference>
<dbReference type="Proteomes" id="UP000249720">
    <property type="component" value="Unassembled WGS sequence"/>
</dbReference>
<organism evidence="2 3">
    <name type="scientific">Hydrotalea sandarakina</name>
    <dbReference type="NCBI Taxonomy" id="1004304"/>
    <lineage>
        <taxon>Bacteria</taxon>
        <taxon>Pseudomonadati</taxon>
        <taxon>Bacteroidota</taxon>
        <taxon>Chitinophagia</taxon>
        <taxon>Chitinophagales</taxon>
        <taxon>Chitinophagaceae</taxon>
        <taxon>Hydrotalea</taxon>
    </lineage>
</organism>
<proteinExistence type="predicted"/>
<keyword evidence="2" id="KW-0269">Exonuclease</keyword>
<dbReference type="Gene3D" id="3.60.10.10">
    <property type="entry name" value="Endonuclease/exonuclease/phosphatase"/>
    <property type="match status" value="1"/>
</dbReference>
<reference evidence="2 3" key="1">
    <citation type="submission" date="2018-06" db="EMBL/GenBank/DDBJ databases">
        <title>Genomic Encyclopedia of Archaeal and Bacterial Type Strains, Phase II (KMG-II): from individual species to whole genera.</title>
        <authorList>
            <person name="Goeker M."/>
        </authorList>
    </citation>
    <scope>NUCLEOTIDE SEQUENCE [LARGE SCALE GENOMIC DNA]</scope>
    <source>
        <strain evidence="2 3">DSM 23241</strain>
    </source>
</reference>
<evidence type="ECO:0000313" key="3">
    <source>
        <dbReference type="Proteomes" id="UP000249720"/>
    </source>
</evidence>
<dbReference type="GO" id="GO:0000175">
    <property type="term" value="F:3'-5'-RNA exonuclease activity"/>
    <property type="evidence" value="ECO:0007669"/>
    <property type="project" value="TreeGrafter"/>
</dbReference>
<feature type="domain" description="Endonuclease/exonuclease/phosphatase" evidence="1">
    <location>
        <begin position="11"/>
        <end position="254"/>
    </location>
</feature>
<name>A0A2W7SBS5_9BACT</name>
<keyword evidence="3" id="KW-1185">Reference proteome</keyword>
<dbReference type="Pfam" id="PF03372">
    <property type="entry name" value="Exo_endo_phos"/>
    <property type="match status" value="1"/>
</dbReference>